<protein>
    <submittedName>
        <fullName evidence="1">Uncharacterized protein</fullName>
    </submittedName>
</protein>
<accession>A0A8S5S036</accession>
<reference evidence="1" key="1">
    <citation type="journal article" date="2021" name="Proc. Natl. Acad. Sci. U.S.A.">
        <title>A Catalog of Tens of Thousands of Viruses from Human Metagenomes Reveals Hidden Associations with Chronic Diseases.</title>
        <authorList>
            <person name="Tisza M.J."/>
            <person name="Buck C.B."/>
        </authorList>
    </citation>
    <scope>NUCLEOTIDE SEQUENCE</scope>
    <source>
        <strain evidence="1">Ct8Lf7</strain>
    </source>
</reference>
<organism evidence="1">
    <name type="scientific">Podoviridae sp. ct8Lf7</name>
    <dbReference type="NCBI Taxonomy" id="2827723"/>
    <lineage>
        <taxon>Viruses</taxon>
        <taxon>Duplodnaviria</taxon>
        <taxon>Heunggongvirae</taxon>
        <taxon>Uroviricota</taxon>
        <taxon>Caudoviricetes</taxon>
    </lineage>
</organism>
<evidence type="ECO:0000313" key="1">
    <source>
        <dbReference type="EMBL" id="DAF44404.1"/>
    </source>
</evidence>
<sequence length="30" mass="3557">MWIQDLGVIIRSSLIVLNRNTRLIYVKKTI</sequence>
<name>A0A8S5S036_9CAUD</name>
<dbReference type="EMBL" id="BK032511">
    <property type="protein sequence ID" value="DAF44404.1"/>
    <property type="molecule type" value="Genomic_DNA"/>
</dbReference>
<proteinExistence type="predicted"/>